<accession>S7W7R5</accession>
<protein>
    <recommendedName>
        <fullName evidence="4">Small ribosomal subunit protein uS5</fullName>
    </recommendedName>
    <alternativeName>
        <fullName evidence="5">40S ribosomal protein S2</fullName>
    </alternativeName>
</protein>
<dbReference type="InterPro" id="IPR020568">
    <property type="entry name" value="Ribosomal_Su5_D2-typ_SF"/>
</dbReference>
<dbReference type="GO" id="GO:0022627">
    <property type="term" value="C:cytosolic small ribosomal subunit"/>
    <property type="evidence" value="ECO:0007669"/>
    <property type="project" value="TreeGrafter"/>
</dbReference>
<dbReference type="FunCoup" id="S7W7R5">
    <property type="interactions" value="184"/>
</dbReference>
<dbReference type="EMDB" id="EMD-17457"/>
<evidence type="ECO:0007829" key="12">
    <source>
        <dbReference type="PDB" id="7QCA"/>
    </source>
</evidence>
<evidence type="ECO:0000313" key="10">
    <source>
        <dbReference type="EMBL" id="EPR77747.1"/>
    </source>
</evidence>
<dbReference type="Pfam" id="PF03719">
    <property type="entry name" value="Ribosomal_S5_C"/>
    <property type="match status" value="1"/>
</dbReference>
<keyword evidence="3 6" id="KW-0687">Ribonucleoprotein</keyword>
<dbReference type="Pfam" id="PF00333">
    <property type="entry name" value="Ribosomal_S5"/>
    <property type="match status" value="1"/>
</dbReference>
<dbReference type="VEuPathDB" id="MicrosporidiaDB:SLOPH_2189"/>
<dbReference type="PDB" id="8P60">
    <property type="method" value="EM"/>
    <property type="resolution" value="14.30 A"/>
    <property type="chains" value="RC0/SC0=1-248"/>
</dbReference>
<dbReference type="SUPFAM" id="SSF54211">
    <property type="entry name" value="Ribosomal protein S5 domain 2-like"/>
    <property type="match status" value="1"/>
</dbReference>
<evidence type="ECO:0007829" key="13">
    <source>
        <dbReference type="PDB" id="8P5D"/>
    </source>
</evidence>
<keyword evidence="11" id="KW-1185">Reference proteome</keyword>
<dbReference type="InParanoid" id="S7W7R5"/>
<keyword evidence="2 6" id="KW-0689">Ribosomal protein</keyword>
<dbReference type="PROSITE" id="PS50881">
    <property type="entry name" value="S5_DSRBD"/>
    <property type="match status" value="1"/>
</dbReference>
<dbReference type="InterPro" id="IPR005711">
    <property type="entry name" value="Ribosomal_uS5_euk/arc"/>
</dbReference>
<dbReference type="InterPro" id="IPR005324">
    <property type="entry name" value="Ribosomal_uS5_C"/>
</dbReference>
<feature type="compositionally biased region" description="Polar residues" evidence="8">
    <location>
        <begin position="1"/>
        <end position="11"/>
    </location>
</feature>
<gene>
    <name evidence="10" type="ORF">SLOPH_2189</name>
</gene>
<dbReference type="InterPro" id="IPR014721">
    <property type="entry name" value="Ribsml_uS5_D2-typ_fold_subgr"/>
</dbReference>
<dbReference type="PDB" id="8P5D">
    <property type="method" value="EM"/>
    <property type="resolution" value="10.80 A"/>
    <property type="chains" value="SC0=1-248"/>
</dbReference>
<evidence type="ECO:0000256" key="1">
    <source>
        <dbReference type="ARBA" id="ARBA00008945"/>
    </source>
</evidence>
<dbReference type="Gene3D" id="3.30.230.10">
    <property type="match status" value="1"/>
</dbReference>
<feature type="region of interest" description="Disordered" evidence="8">
    <location>
        <begin position="1"/>
        <end position="25"/>
    </location>
</feature>
<dbReference type="PDB" id="7QCA">
    <property type="method" value="EM"/>
    <property type="resolution" value="2.79 A"/>
    <property type="chains" value="SC0=1-248"/>
</dbReference>
<dbReference type="EMDB" id="EMD-13892"/>
<evidence type="ECO:0000256" key="3">
    <source>
        <dbReference type="ARBA" id="ARBA00023274"/>
    </source>
</evidence>
<dbReference type="NCBIfam" id="TIGR01020">
    <property type="entry name" value="uS5_euk_arch"/>
    <property type="match status" value="1"/>
</dbReference>
<dbReference type="FunFam" id="3.30.160.20:FF:000002">
    <property type="entry name" value="40S ribosomal protein S2"/>
    <property type="match status" value="1"/>
</dbReference>
<evidence type="ECO:0000256" key="4">
    <source>
        <dbReference type="ARBA" id="ARBA00035255"/>
    </source>
</evidence>
<reference evidence="11" key="1">
    <citation type="journal article" date="2013" name="PLoS Genet.">
        <title>The genome of Spraguea lophii and the basis of host-microsporidian interactions.</title>
        <authorList>
            <person name="Campbell S.E."/>
            <person name="Williams T.A."/>
            <person name="Yousuf A."/>
            <person name="Soanes D.M."/>
            <person name="Paszkiewicz K.H."/>
            <person name="Williams B.A.P."/>
        </authorList>
    </citation>
    <scope>NUCLEOTIDE SEQUENCE [LARGE SCALE GENOMIC DNA]</scope>
    <source>
        <strain evidence="11">42_110</strain>
    </source>
</reference>
<dbReference type="SUPFAM" id="SSF54768">
    <property type="entry name" value="dsRNA-binding domain-like"/>
    <property type="match status" value="1"/>
</dbReference>
<evidence type="ECO:0000256" key="2">
    <source>
        <dbReference type="ARBA" id="ARBA00022980"/>
    </source>
</evidence>
<dbReference type="PANTHER" id="PTHR13718:SF4">
    <property type="entry name" value="40S RIBOSOMAL PROTEIN S2"/>
    <property type="match status" value="1"/>
</dbReference>
<organism evidence="10 11">
    <name type="scientific">Spraguea lophii (strain 42_110)</name>
    <name type="common">Microsporidian parasite</name>
    <dbReference type="NCBI Taxonomy" id="1358809"/>
    <lineage>
        <taxon>Eukaryota</taxon>
        <taxon>Fungi</taxon>
        <taxon>Fungi incertae sedis</taxon>
        <taxon>Microsporidia</taxon>
        <taxon>Spragueidae</taxon>
        <taxon>Spraguea</taxon>
    </lineage>
</organism>
<evidence type="ECO:0000256" key="6">
    <source>
        <dbReference type="PROSITE-ProRule" id="PRU00268"/>
    </source>
</evidence>
<evidence type="ECO:0000259" key="9">
    <source>
        <dbReference type="PROSITE" id="PS50881"/>
    </source>
</evidence>
<dbReference type="Gene3D" id="3.30.160.20">
    <property type="match status" value="1"/>
</dbReference>
<dbReference type="FunFam" id="3.30.230.10:FF:000004">
    <property type="entry name" value="40S ribosomal protein S2"/>
    <property type="match status" value="1"/>
</dbReference>
<dbReference type="PANTHER" id="PTHR13718">
    <property type="entry name" value="RIBOSOMAL S SUBUNIT"/>
    <property type="match status" value="1"/>
</dbReference>
<name>S7W7R5_SPRLO</name>
<dbReference type="STRING" id="1358809.S7W7R5"/>
<dbReference type="AlphaFoldDB" id="S7W7R5"/>
<dbReference type="GO" id="GO:0003735">
    <property type="term" value="F:structural constituent of ribosome"/>
    <property type="evidence" value="ECO:0007669"/>
    <property type="project" value="UniProtKB-UniRule"/>
</dbReference>
<dbReference type="Proteomes" id="UP000014978">
    <property type="component" value="Unassembled WGS sequence"/>
</dbReference>
<dbReference type="GO" id="GO:0003723">
    <property type="term" value="F:RNA binding"/>
    <property type="evidence" value="ECO:0007669"/>
    <property type="project" value="InterPro"/>
</dbReference>
<dbReference type="HOGENOM" id="CLU_065898_0_2_1"/>
<dbReference type="GO" id="GO:0006412">
    <property type="term" value="P:translation"/>
    <property type="evidence" value="ECO:0007669"/>
    <property type="project" value="InterPro"/>
</dbReference>
<keyword evidence="12 13" id="KW-0002">3D-structure</keyword>
<dbReference type="OrthoDB" id="10253125at2759"/>
<evidence type="ECO:0000256" key="5">
    <source>
        <dbReference type="ARBA" id="ARBA00035407"/>
    </source>
</evidence>
<comment type="similarity">
    <text evidence="1 7">Belongs to the universal ribosomal protein uS5 family.</text>
</comment>
<comment type="caution">
    <text evidence="10">The sequence shown here is derived from an EMBL/GenBank/DDBJ whole genome shotgun (WGS) entry which is preliminary data.</text>
</comment>
<sequence length="248" mass="27201">MNSEETTKTSSQEQRRPKRAPREEAEWFPKTSLGKLVKAGRITLDEIFGHSLCIREPEIIDYFLKATLKEEVLVIKSVQKQTKAGQKTRMKVVLALGDHNNYIGIGSGVARDVVSAINAAKVVAKCSMRPIKKGFWGNEIGEAHTVPVKALGKCGSVKVQVTPAPKGTGLVAGGVSKTIFKLAGIKDIFTSSKGQTCTTENFARASLYAITNSTNFNMPNVIEEKVVELNPILKNAEFLIEQEQRDLR</sequence>
<proteinExistence type="evidence at protein level"/>
<dbReference type="InterPro" id="IPR000851">
    <property type="entry name" value="Ribosomal_uS5"/>
</dbReference>
<evidence type="ECO:0000313" key="11">
    <source>
        <dbReference type="Proteomes" id="UP000014978"/>
    </source>
</evidence>
<dbReference type="OMA" id="PYEEWSD"/>
<evidence type="ECO:0000256" key="7">
    <source>
        <dbReference type="RuleBase" id="RU003823"/>
    </source>
</evidence>
<dbReference type="EMBL" id="ATCN01001304">
    <property type="protein sequence ID" value="EPR77747.1"/>
    <property type="molecule type" value="Genomic_DNA"/>
</dbReference>
<reference evidence="12 13" key="2">
    <citation type="journal article" date="2023" name="Nat. Microbiol.">
        <title>CryoEM reveals that ribosomes in microsporidian spores are locked in a dimeric hibernating state.</title>
        <authorList>
            <person name="McLaren M."/>
            <person name="Conners R."/>
            <person name="Isupov M.N."/>
            <person name="Gil-Diez P."/>
            <person name="Gambelli L."/>
            <person name="Gold V.A.M."/>
            <person name="Walter A."/>
            <person name="Connell S.R."/>
            <person name="Williams B."/>
            <person name="Daum B."/>
        </authorList>
    </citation>
    <scope>STRUCTURE BY ELECTRON MICROSCOPY (2.79 ANGSTROMS)</scope>
</reference>
<dbReference type="InterPro" id="IPR013810">
    <property type="entry name" value="Ribosomal_uS5_N"/>
</dbReference>
<evidence type="ECO:0000256" key="8">
    <source>
        <dbReference type="SAM" id="MobiDB-lite"/>
    </source>
</evidence>
<dbReference type="EMDB" id="EMD-17448"/>
<feature type="domain" description="S5 DRBM" evidence="9">
    <location>
        <begin position="68"/>
        <end position="131"/>
    </location>
</feature>